<accession>Q2AAA8</accession>
<proteinExistence type="predicted"/>
<dbReference type="AlphaFoldDB" id="Q2AAA8"/>
<reference evidence="1" key="1">
    <citation type="submission" date="2006-03" db="EMBL/GenBank/DDBJ databases">
        <title>Comparative Sequence and Genetic Analyses of Asparagus BACs Reveal No Microsynteny with Onion or Rice.</title>
        <authorList>
            <person name="Jernej J."/>
            <person name="Telgmann A."/>
            <person name="Jung C."/>
            <person name="Cheung F."/>
            <person name="Havey M.J."/>
            <person name="Town C.D."/>
        </authorList>
    </citation>
    <scope>NUCLEOTIDE SEQUENCE</scope>
</reference>
<gene>
    <name evidence="1" type="ORF">17.t00020</name>
</gene>
<sequence>MAIETRERSCAGELGCEANHEAAEGLVAVEAAVVGPDSLGSGARVWGDGGVGGNPRMAQRSGCHCRRRAKEGEWVYRGVLALTGRVGLMKSGRPEPDVIDSQLQTTLAYCKWHCMANAVIPNFNINSSGLRFIWHCYRSGNASNKSCIPGLKEFLYTKENVGVIYPAATREDEALGSEAAFGEFGDPARADEPFEHFQYEASESRLSPCQSTKAILREPNPAIGPTEQVERAEASRQVEEKSKRSGLLASTIISKGGWRNVGEALLFKVQDPSSSFIREITKSSLLKIKIIAWIHPPVEPIGVDTELESEDDIPLSRLRMRPPSEPSVTAEDASITPIIPTEAEVAPSVTIETGAATNTTVALTKN</sequence>
<name>Q2AAA8_ASPOF</name>
<dbReference type="EMBL" id="AC183433">
    <property type="protein sequence ID" value="ABD63093.1"/>
    <property type="molecule type" value="Genomic_DNA"/>
</dbReference>
<protein>
    <submittedName>
        <fullName evidence="1">Uncharacterized protein</fullName>
    </submittedName>
</protein>
<evidence type="ECO:0000313" key="1">
    <source>
        <dbReference type="EMBL" id="ABD63093.1"/>
    </source>
</evidence>
<organism evidence="1">
    <name type="scientific">Asparagus officinalis</name>
    <name type="common">Garden asparagus</name>
    <dbReference type="NCBI Taxonomy" id="4686"/>
    <lineage>
        <taxon>Eukaryota</taxon>
        <taxon>Viridiplantae</taxon>
        <taxon>Streptophyta</taxon>
        <taxon>Embryophyta</taxon>
        <taxon>Tracheophyta</taxon>
        <taxon>Spermatophyta</taxon>
        <taxon>Magnoliopsida</taxon>
        <taxon>Liliopsida</taxon>
        <taxon>Asparagales</taxon>
        <taxon>Asparagaceae</taxon>
        <taxon>Asparagoideae</taxon>
        <taxon>Asparagus</taxon>
    </lineage>
</organism>